<gene>
    <name evidence="2" type="ORF">M406DRAFT_100213</name>
</gene>
<feature type="compositionally biased region" description="Basic and acidic residues" evidence="1">
    <location>
        <begin position="272"/>
        <end position="335"/>
    </location>
</feature>
<reference evidence="2" key="1">
    <citation type="journal article" date="2020" name="Phytopathology">
        <title>Genome sequence of the chestnut blight fungus Cryphonectria parasitica EP155: A fundamental resource for an archetypical invasive plant pathogen.</title>
        <authorList>
            <person name="Crouch J.A."/>
            <person name="Dawe A."/>
            <person name="Aerts A."/>
            <person name="Barry K."/>
            <person name="Churchill A.C.L."/>
            <person name="Grimwood J."/>
            <person name="Hillman B."/>
            <person name="Milgroom M.G."/>
            <person name="Pangilinan J."/>
            <person name="Smith M."/>
            <person name="Salamov A."/>
            <person name="Schmutz J."/>
            <person name="Yadav J."/>
            <person name="Grigoriev I.V."/>
            <person name="Nuss D."/>
        </authorList>
    </citation>
    <scope>NUCLEOTIDE SEQUENCE</scope>
    <source>
        <strain evidence="2">EP155</strain>
    </source>
</reference>
<dbReference type="InterPro" id="IPR019416">
    <property type="entry name" value="NCBP3"/>
</dbReference>
<accession>A0A9P5CJZ9</accession>
<dbReference type="RefSeq" id="XP_040771214.1">
    <property type="nucleotide sequence ID" value="XM_040914904.1"/>
</dbReference>
<dbReference type="GO" id="GO:0003729">
    <property type="term" value="F:mRNA binding"/>
    <property type="evidence" value="ECO:0007669"/>
    <property type="project" value="InterPro"/>
</dbReference>
<evidence type="ECO:0000313" key="2">
    <source>
        <dbReference type="EMBL" id="KAF3760235.1"/>
    </source>
</evidence>
<dbReference type="PANTHER" id="PTHR16291">
    <property type="entry name" value="NUCLEAR CAP-BINDING PROTEIN SUBUNIT 3"/>
    <property type="match status" value="1"/>
</dbReference>
<feature type="region of interest" description="Disordered" evidence="1">
    <location>
        <begin position="456"/>
        <end position="491"/>
    </location>
</feature>
<dbReference type="PANTHER" id="PTHR16291:SF0">
    <property type="entry name" value="NUCLEAR CAP-BINDING PROTEIN SUBUNIT 3"/>
    <property type="match status" value="1"/>
</dbReference>
<dbReference type="AlphaFoldDB" id="A0A9P5CJZ9"/>
<comment type="caution">
    <text evidence="2">The sequence shown here is derived from an EMBL/GenBank/DDBJ whole genome shotgun (WGS) entry which is preliminary data.</text>
</comment>
<dbReference type="Pfam" id="PF10309">
    <property type="entry name" value="NCBP3"/>
    <property type="match status" value="1"/>
</dbReference>
<name>A0A9P5CJZ9_CRYP1</name>
<feature type="compositionally biased region" description="Acidic residues" evidence="1">
    <location>
        <begin position="213"/>
        <end position="229"/>
    </location>
</feature>
<feature type="region of interest" description="Disordered" evidence="1">
    <location>
        <begin position="169"/>
        <end position="358"/>
    </location>
</feature>
<protein>
    <submittedName>
        <fullName evidence="2">Uncharacterized protein</fullName>
    </submittedName>
</protein>
<keyword evidence="3" id="KW-1185">Reference proteome</keyword>
<dbReference type="GO" id="GO:0000340">
    <property type="term" value="F:RNA 7-methylguanosine cap binding"/>
    <property type="evidence" value="ECO:0007669"/>
    <property type="project" value="InterPro"/>
</dbReference>
<evidence type="ECO:0000313" key="3">
    <source>
        <dbReference type="Proteomes" id="UP000803844"/>
    </source>
</evidence>
<dbReference type="Proteomes" id="UP000803844">
    <property type="component" value="Unassembled WGS sequence"/>
</dbReference>
<proteinExistence type="predicted"/>
<dbReference type="GeneID" id="63832033"/>
<dbReference type="EMBL" id="MU032353">
    <property type="protein sequence ID" value="KAF3760235.1"/>
    <property type="molecule type" value="Genomic_DNA"/>
</dbReference>
<organism evidence="2 3">
    <name type="scientific">Cryphonectria parasitica (strain ATCC 38755 / EP155)</name>
    <dbReference type="NCBI Taxonomy" id="660469"/>
    <lineage>
        <taxon>Eukaryota</taxon>
        <taxon>Fungi</taxon>
        <taxon>Dikarya</taxon>
        <taxon>Ascomycota</taxon>
        <taxon>Pezizomycotina</taxon>
        <taxon>Sordariomycetes</taxon>
        <taxon>Sordariomycetidae</taxon>
        <taxon>Diaporthales</taxon>
        <taxon>Cryphonectriaceae</taxon>
        <taxon>Cryphonectria-Endothia species complex</taxon>
        <taxon>Cryphonectria</taxon>
    </lineage>
</organism>
<feature type="compositionally biased region" description="Basic and acidic residues" evidence="1">
    <location>
        <begin position="174"/>
        <end position="199"/>
    </location>
</feature>
<dbReference type="OrthoDB" id="422106at2759"/>
<dbReference type="GO" id="GO:0005634">
    <property type="term" value="C:nucleus"/>
    <property type="evidence" value="ECO:0007669"/>
    <property type="project" value="TreeGrafter"/>
</dbReference>
<sequence length="491" mass="54837">MDDFDIEMGDAVDVPMEEPEVADILIGDDLQEDGEIEEPVNGGATDGEAQQLVLNKVHIRGLDLIDQDQLKAYIAAQVGGKGADRIEWVNDTSANLVFSTDSAAQDALLALCAVEIADATQLPPGEVLPAKPVPEKPDIALQVRFALESDRKERGAAQKSRFYLFHPEWDPETDEGRRKRDRQYRDRRDRRDDRRDDRGRYRRGGSGRGLYDEHDEPEPFDVNLYDDDAGALARRARTSPPPRPRQADRGRRYGSRSPSPRAGNDRHRSRNRDKELFPSDRTRDPLRSERGAYERGRSASPTRDDRDAMEADLARDREAVRNNREKARSIKERIYSKGSDGKNNNGPKELFPAGRGTRDLTTGASRAAMDQVPADVLEGMRCLSYDGAVELLDERIPSSSSFSTVRAKRDNMVTPTNADQNTKGTLSIRGTARQSSQGSGILTIKGTAKSVKELFPNKFNDDSSNVSQNVGRELFAEQPGRRRQRAGDLFD</sequence>
<evidence type="ECO:0000256" key="1">
    <source>
        <dbReference type="SAM" id="MobiDB-lite"/>
    </source>
</evidence>